<feature type="chain" id="PRO_5034872852" evidence="2">
    <location>
        <begin position="27"/>
        <end position="357"/>
    </location>
</feature>
<sequence>MQSFLRTILFISLLWLFAELPVPVAGQINYLSHANERIHLWTRYDTFCEIEGADKQKYMLPQHTGKGKPSPFPRYANKGTGPNNKLTYGQFQARVEGLEWAKMLPEDKAKYEQLKAPWSDVDGKTPTTYQCADQLMEMGLNKQLKVTEFDTTLDNKRFSADYKPKRGGNPSLYNKDDPFNSAYSYFSERVEKQFQDFRSKDDPKFKAVIEKNNNLGKELLESITTLRAEDKLNHMYKQLQDGVADEKRKGLGIPKDKIVVESNAPSKVQNGKPYQNINIAQTMANAWADTKTREELQAKGFKTADDLANWANDLGNPDKTQPQDWSELNKSHFRSAKTWNSGLVKSKMTVAELSKCV</sequence>
<name>A0A8H3WEV5_9PEZI</name>
<evidence type="ECO:0000256" key="2">
    <source>
        <dbReference type="SAM" id="SignalP"/>
    </source>
</evidence>
<proteinExistence type="predicted"/>
<feature type="region of interest" description="Disordered" evidence="1">
    <location>
        <begin position="61"/>
        <end position="86"/>
    </location>
</feature>
<accession>A0A8H3WEV5</accession>
<evidence type="ECO:0000313" key="3">
    <source>
        <dbReference type="EMBL" id="KAF0325694.1"/>
    </source>
</evidence>
<feature type="signal peptide" evidence="2">
    <location>
        <begin position="1"/>
        <end position="26"/>
    </location>
</feature>
<dbReference type="EMBL" id="WOWK01000035">
    <property type="protein sequence ID" value="KAF0325694.1"/>
    <property type="molecule type" value="Genomic_DNA"/>
</dbReference>
<gene>
    <name evidence="3" type="ORF">GQ607_007136</name>
</gene>
<organism evidence="3 4">
    <name type="scientific">Colletotrichum asianum</name>
    <dbReference type="NCBI Taxonomy" id="702518"/>
    <lineage>
        <taxon>Eukaryota</taxon>
        <taxon>Fungi</taxon>
        <taxon>Dikarya</taxon>
        <taxon>Ascomycota</taxon>
        <taxon>Pezizomycotina</taxon>
        <taxon>Sordariomycetes</taxon>
        <taxon>Hypocreomycetidae</taxon>
        <taxon>Glomerellales</taxon>
        <taxon>Glomerellaceae</taxon>
        <taxon>Colletotrichum</taxon>
        <taxon>Colletotrichum gloeosporioides species complex</taxon>
    </lineage>
</organism>
<reference evidence="3 4" key="1">
    <citation type="submission" date="2019-12" db="EMBL/GenBank/DDBJ databases">
        <title>A genome sequence resource for the geographically widespread anthracnose pathogen Colletotrichum asianum.</title>
        <authorList>
            <person name="Meng Y."/>
        </authorList>
    </citation>
    <scope>NUCLEOTIDE SEQUENCE [LARGE SCALE GENOMIC DNA]</scope>
    <source>
        <strain evidence="3 4">ICMP 18580</strain>
    </source>
</reference>
<keyword evidence="2" id="KW-0732">Signal</keyword>
<evidence type="ECO:0000256" key="1">
    <source>
        <dbReference type="SAM" id="MobiDB-lite"/>
    </source>
</evidence>
<dbReference type="OrthoDB" id="4316405at2759"/>
<dbReference type="Proteomes" id="UP000434172">
    <property type="component" value="Unassembled WGS sequence"/>
</dbReference>
<comment type="caution">
    <text evidence="3">The sequence shown here is derived from an EMBL/GenBank/DDBJ whole genome shotgun (WGS) entry which is preliminary data.</text>
</comment>
<dbReference type="AlphaFoldDB" id="A0A8H3WEV5"/>
<evidence type="ECO:0000313" key="4">
    <source>
        <dbReference type="Proteomes" id="UP000434172"/>
    </source>
</evidence>
<keyword evidence="4" id="KW-1185">Reference proteome</keyword>
<protein>
    <submittedName>
        <fullName evidence="3">Uncharacterized protein</fullName>
    </submittedName>
</protein>